<keyword evidence="3" id="KW-1185">Reference proteome</keyword>
<dbReference type="GO" id="GO:0015074">
    <property type="term" value="P:DNA integration"/>
    <property type="evidence" value="ECO:0007669"/>
    <property type="project" value="InterPro"/>
</dbReference>
<dbReference type="GO" id="GO:0006310">
    <property type="term" value="P:DNA recombination"/>
    <property type="evidence" value="ECO:0007669"/>
    <property type="project" value="UniProtKB-KW"/>
</dbReference>
<evidence type="ECO:0000313" key="2">
    <source>
        <dbReference type="EMBL" id="SDE62978.1"/>
    </source>
</evidence>
<evidence type="ECO:0000256" key="1">
    <source>
        <dbReference type="ARBA" id="ARBA00023172"/>
    </source>
</evidence>
<sequence>MPLPEERPVCLRRRSWLDASDCQYGPVFRKVDRWGSLEQTPLHPNALPKILARHVAKAGLTASGLERLSAHGLRAGFITEGHCQVAGLYPERSGWAKLG</sequence>
<dbReference type="AlphaFoldDB" id="A0A1G7EH53"/>
<reference evidence="2 3" key="1">
    <citation type="submission" date="2016-10" db="EMBL/GenBank/DDBJ databases">
        <authorList>
            <person name="de Groot N.N."/>
        </authorList>
    </citation>
    <scope>NUCLEOTIDE SEQUENCE [LARGE SCALE GENOMIC DNA]</scope>
    <source>
        <strain evidence="2 3">CPCC 100156</strain>
    </source>
</reference>
<gene>
    <name evidence="2" type="ORF">SAMN04487779_10765</name>
</gene>
<protein>
    <recommendedName>
        <fullName evidence="4">Phage integrase family protein</fullName>
    </recommendedName>
</protein>
<dbReference type="GO" id="GO:0003677">
    <property type="term" value="F:DNA binding"/>
    <property type="evidence" value="ECO:0007669"/>
    <property type="project" value="InterPro"/>
</dbReference>
<evidence type="ECO:0000313" key="3">
    <source>
        <dbReference type="Proteomes" id="UP000198925"/>
    </source>
</evidence>
<dbReference type="Gene3D" id="1.10.443.10">
    <property type="entry name" value="Intergrase catalytic core"/>
    <property type="match status" value="1"/>
</dbReference>
<dbReference type="InterPro" id="IPR011010">
    <property type="entry name" value="DNA_brk_join_enz"/>
</dbReference>
<accession>A0A1G7EH53</accession>
<keyword evidence="1" id="KW-0233">DNA recombination</keyword>
<dbReference type="InterPro" id="IPR013762">
    <property type="entry name" value="Integrase-like_cat_sf"/>
</dbReference>
<dbReference type="Proteomes" id="UP000198925">
    <property type="component" value="Unassembled WGS sequence"/>
</dbReference>
<name>A0A1G7EH53_9PROT</name>
<proteinExistence type="predicted"/>
<dbReference type="EMBL" id="FMZX01000076">
    <property type="protein sequence ID" value="SDE62978.1"/>
    <property type="molecule type" value="Genomic_DNA"/>
</dbReference>
<evidence type="ECO:0008006" key="4">
    <source>
        <dbReference type="Google" id="ProtNLM"/>
    </source>
</evidence>
<dbReference type="SUPFAM" id="SSF56349">
    <property type="entry name" value="DNA breaking-rejoining enzymes"/>
    <property type="match status" value="1"/>
</dbReference>
<organism evidence="2 3">
    <name type="scientific">Belnapia rosea</name>
    <dbReference type="NCBI Taxonomy" id="938405"/>
    <lineage>
        <taxon>Bacteria</taxon>
        <taxon>Pseudomonadati</taxon>
        <taxon>Pseudomonadota</taxon>
        <taxon>Alphaproteobacteria</taxon>
        <taxon>Acetobacterales</taxon>
        <taxon>Roseomonadaceae</taxon>
        <taxon>Belnapia</taxon>
    </lineage>
</organism>